<comment type="subcellular location">
    <subcellularLocation>
        <location evidence="1">Cytoplasm</location>
    </subcellularLocation>
</comment>
<protein>
    <recommendedName>
        <fullName evidence="12">Elongation factor 1 alpha-like protein</fullName>
    </recommendedName>
    <alternativeName>
        <fullName evidence="3">Elongation factor 1-alpha</fullName>
    </alternativeName>
</protein>
<dbReference type="PANTHER" id="PTHR23115">
    <property type="entry name" value="TRANSLATION FACTOR"/>
    <property type="match status" value="1"/>
</dbReference>
<organism evidence="15 16">
    <name type="scientific">Trematosphaeria pertusa</name>
    <dbReference type="NCBI Taxonomy" id="390896"/>
    <lineage>
        <taxon>Eukaryota</taxon>
        <taxon>Fungi</taxon>
        <taxon>Dikarya</taxon>
        <taxon>Ascomycota</taxon>
        <taxon>Pezizomycotina</taxon>
        <taxon>Dothideomycetes</taxon>
        <taxon>Pleosporomycetidae</taxon>
        <taxon>Pleosporales</taxon>
        <taxon>Massarineae</taxon>
        <taxon>Trematosphaeriaceae</taxon>
        <taxon>Trematosphaeria</taxon>
    </lineage>
</organism>
<dbReference type="OrthoDB" id="342024at2759"/>
<dbReference type="FunFam" id="2.40.30.10:FF:000070">
    <property type="entry name" value="Translation elongation factor EF-1 subunit"/>
    <property type="match status" value="1"/>
</dbReference>
<evidence type="ECO:0000256" key="5">
    <source>
        <dbReference type="ARBA" id="ARBA00022741"/>
    </source>
</evidence>
<dbReference type="Gene3D" id="3.40.50.300">
    <property type="entry name" value="P-loop containing nucleotide triphosphate hydrolases"/>
    <property type="match status" value="1"/>
</dbReference>
<evidence type="ECO:0000256" key="11">
    <source>
        <dbReference type="ARBA" id="ARBA00063537"/>
    </source>
</evidence>
<evidence type="ECO:0000256" key="3">
    <source>
        <dbReference type="ARBA" id="ARBA00013870"/>
    </source>
</evidence>
<comment type="catalytic activity">
    <reaction evidence="10">
        <text>GTP + H2O = GDP + phosphate + H(+)</text>
        <dbReference type="Rhea" id="RHEA:19669"/>
        <dbReference type="ChEBI" id="CHEBI:15377"/>
        <dbReference type="ChEBI" id="CHEBI:15378"/>
        <dbReference type="ChEBI" id="CHEBI:37565"/>
        <dbReference type="ChEBI" id="CHEBI:43474"/>
        <dbReference type="ChEBI" id="CHEBI:58189"/>
    </reaction>
    <physiologicalReaction direction="left-to-right" evidence="10">
        <dbReference type="Rhea" id="RHEA:19670"/>
    </physiologicalReaction>
</comment>
<feature type="compositionally biased region" description="Polar residues" evidence="13">
    <location>
        <begin position="119"/>
        <end position="137"/>
    </location>
</feature>
<dbReference type="InterPro" id="IPR054696">
    <property type="entry name" value="GTP-eEF1A_C"/>
</dbReference>
<sequence>MPPKSGHQRAKNVDYEEEDVYSDEYDEGEEQGGDGMTDEDREQMRIGTINVREALDPSVKVTDAQIQEALWHYYYDVGKSVSYLKNKFAPSQPKPESQSKKQKAASRFDQAANAAGTKVPTTPGKQTLKQAQKSTCNAPSLREMVGAPRQSMSASSIRLRALHTPCSADYMSAKATTFFWDTPWGNVPRHRLGPITVEPRYLGGGLLGGSSKLAALAAKRKQKQEEAASAAKAGDTKAETDKAVALLDKLSVKGKDPTPFIRGGVCEPQRRPVQRYPARKRSPSPPPAEPEVEEASLEPAQPAIEFLDLRAKPSMFASTLCGTEDQVRKRQKLEVSSFPLPYTTFQGYSEAKPFAGPSPDDIVLRAQARGAGHGTKAKPAHHKKATGEKLADSVEKLTVEETPKVKSKNLNVVEEFEKSGMKRMANFVVIGHVDHGKSTLMGRLLYDLKVIDQRSVDKLRKEAETIGKSSFALAWVMDQTSEERSRGVTVDIATNHFETEKTRFTILDAPGHKDFIPNMIAGASQADFAVLVIDAGTNSFESGLKGQTKEHALLVRSMGVQRLIVAVNKMDTVSWSQERFEEISQQMAAFLTAASFSAKSITFIPCAGLTGENVTRKAADPQADWYTGETLIEALDSSEPAKRNVSKPLRLTISDVFRGGITNPISISGRIDAGSLQVGDTILAMPSAEPATIKAIEVENEPVDWAVAGQIPVLHLADIDPVHLRLGDIVCDPKNPVKLVGEFTCKILAFEHVLPMAVDVFRGRLQAEGKVTRLVATLNKASGEVVKKHPRIVKPAEVARVVVQLERELPLEAGTRVVLREGGNTVAAGLLES</sequence>
<dbReference type="InterPro" id="IPR009000">
    <property type="entry name" value="Transl_B-barrel_sf"/>
</dbReference>
<feature type="domain" description="Tr-type G" evidence="14">
    <location>
        <begin position="422"/>
        <end position="645"/>
    </location>
</feature>
<dbReference type="Pfam" id="PF22594">
    <property type="entry name" value="GTP-eEF1A_C"/>
    <property type="match status" value="1"/>
</dbReference>
<dbReference type="GO" id="GO:1990533">
    <property type="term" value="C:Dom34-Hbs1 complex"/>
    <property type="evidence" value="ECO:0007669"/>
    <property type="project" value="UniProtKB-ARBA"/>
</dbReference>
<comment type="similarity">
    <text evidence="2">Belongs to the TRAFAC class translation factor GTPase superfamily. Classic translation factor GTPase family. EF-Tu/EF-1A subfamily.</text>
</comment>
<dbReference type="SUPFAM" id="SSF50447">
    <property type="entry name" value="Translation proteins"/>
    <property type="match status" value="1"/>
</dbReference>
<evidence type="ECO:0000256" key="8">
    <source>
        <dbReference type="ARBA" id="ARBA00022917"/>
    </source>
</evidence>
<evidence type="ECO:0000256" key="4">
    <source>
        <dbReference type="ARBA" id="ARBA00022490"/>
    </source>
</evidence>
<evidence type="ECO:0000256" key="9">
    <source>
        <dbReference type="ARBA" id="ARBA00023134"/>
    </source>
</evidence>
<keyword evidence="16" id="KW-1185">Reference proteome</keyword>
<evidence type="ECO:0000313" key="16">
    <source>
        <dbReference type="Proteomes" id="UP000800094"/>
    </source>
</evidence>
<accession>A0A6A6HVT2</accession>
<dbReference type="FunFam" id="3.40.50.300:FF:000204">
    <property type="entry name" value="Translation elongation factor Tu"/>
    <property type="match status" value="1"/>
</dbReference>
<dbReference type="Proteomes" id="UP000800094">
    <property type="component" value="Unassembled WGS sequence"/>
</dbReference>
<evidence type="ECO:0000313" key="15">
    <source>
        <dbReference type="EMBL" id="KAF2242206.1"/>
    </source>
</evidence>
<dbReference type="PROSITE" id="PS51722">
    <property type="entry name" value="G_TR_2"/>
    <property type="match status" value="1"/>
</dbReference>
<dbReference type="Pfam" id="PF08938">
    <property type="entry name" value="HBS1_N"/>
    <property type="match status" value="1"/>
</dbReference>
<evidence type="ECO:0000256" key="13">
    <source>
        <dbReference type="SAM" id="MobiDB-lite"/>
    </source>
</evidence>
<evidence type="ECO:0000256" key="7">
    <source>
        <dbReference type="ARBA" id="ARBA00022845"/>
    </source>
</evidence>
<dbReference type="GO" id="GO:0005525">
    <property type="term" value="F:GTP binding"/>
    <property type="evidence" value="ECO:0007669"/>
    <property type="project" value="UniProtKB-KW"/>
</dbReference>
<evidence type="ECO:0000256" key="10">
    <source>
        <dbReference type="ARBA" id="ARBA00049117"/>
    </source>
</evidence>
<feature type="region of interest" description="Disordered" evidence="13">
    <location>
        <begin position="88"/>
        <end position="137"/>
    </location>
</feature>
<feature type="compositionally biased region" description="Basic residues" evidence="13">
    <location>
        <begin position="1"/>
        <end position="10"/>
    </location>
</feature>
<feature type="compositionally biased region" description="Acidic residues" evidence="13">
    <location>
        <begin position="15"/>
        <end position="41"/>
    </location>
</feature>
<keyword evidence="5" id="KW-0547">Nucleotide-binding</keyword>
<dbReference type="InterPro" id="IPR009001">
    <property type="entry name" value="Transl_elong_EF1A/Init_IF2_C"/>
</dbReference>
<dbReference type="AlphaFoldDB" id="A0A6A6HVT2"/>
<dbReference type="PROSITE" id="PS00301">
    <property type="entry name" value="G_TR_1"/>
    <property type="match status" value="1"/>
</dbReference>
<evidence type="ECO:0000256" key="1">
    <source>
        <dbReference type="ARBA" id="ARBA00004496"/>
    </source>
</evidence>
<dbReference type="GO" id="GO:0003924">
    <property type="term" value="F:GTPase activity"/>
    <property type="evidence" value="ECO:0007669"/>
    <property type="project" value="InterPro"/>
</dbReference>
<evidence type="ECO:0000259" key="14">
    <source>
        <dbReference type="PROSITE" id="PS51722"/>
    </source>
</evidence>
<dbReference type="Pfam" id="PF00009">
    <property type="entry name" value="GTP_EFTU"/>
    <property type="match status" value="1"/>
</dbReference>
<dbReference type="GeneID" id="54577627"/>
<gene>
    <name evidence="15" type="ORF">BU26DRAFT_438628</name>
</gene>
<dbReference type="RefSeq" id="XP_033677210.1">
    <property type="nucleotide sequence ID" value="XM_033824297.1"/>
</dbReference>
<dbReference type="Gene3D" id="2.40.30.10">
    <property type="entry name" value="Translation factors"/>
    <property type="match status" value="2"/>
</dbReference>
<dbReference type="InterPro" id="IPR027417">
    <property type="entry name" value="P-loop_NTPase"/>
</dbReference>
<name>A0A6A6HVT2_9PLEO</name>
<evidence type="ECO:0000256" key="6">
    <source>
        <dbReference type="ARBA" id="ARBA00022801"/>
    </source>
</evidence>
<evidence type="ECO:0000256" key="2">
    <source>
        <dbReference type="ARBA" id="ARBA00007249"/>
    </source>
</evidence>
<keyword evidence="7" id="KW-0810">Translation regulation</keyword>
<keyword evidence="8" id="KW-0648">Protein biosynthesis</keyword>
<feature type="region of interest" description="Disordered" evidence="13">
    <location>
        <begin position="260"/>
        <end position="297"/>
    </location>
</feature>
<dbReference type="PRINTS" id="PR00315">
    <property type="entry name" value="ELONGATNFCT"/>
</dbReference>
<dbReference type="GO" id="GO:0005829">
    <property type="term" value="C:cytosol"/>
    <property type="evidence" value="ECO:0007669"/>
    <property type="project" value="GOC"/>
</dbReference>
<dbReference type="SUPFAM" id="SSF50465">
    <property type="entry name" value="EF-Tu/eEF-1alpha/eIF2-gamma C-terminal domain"/>
    <property type="match status" value="1"/>
</dbReference>
<keyword evidence="4" id="KW-0963">Cytoplasm</keyword>
<dbReference type="EMBL" id="ML987208">
    <property type="protein sequence ID" value="KAF2242206.1"/>
    <property type="molecule type" value="Genomic_DNA"/>
</dbReference>
<keyword evidence="6" id="KW-0378">Hydrolase</keyword>
<proteinExistence type="inferred from homology"/>
<dbReference type="SUPFAM" id="SSF52540">
    <property type="entry name" value="P-loop containing nucleoside triphosphate hydrolases"/>
    <property type="match status" value="1"/>
</dbReference>
<comment type="subunit">
    <text evidence="11">Component of the Dom34-Hbs1 complex, also named Pelota-HBS1L complex, composed of dom34 and hbs1.</text>
</comment>
<evidence type="ECO:0000256" key="12">
    <source>
        <dbReference type="ARBA" id="ARBA00074866"/>
    </source>
</evidence>
<dbReference type="CDD" id="cd01883">
    <property type="entry name" value="EF1_alpha"/>
    <property type="match status" value="1"/>
</dbReference>
<reference evidence="15" key="1">
    <citation type="journal article" date="2020" name="Stud. Mycol.">
        <title>101 Dothideomycetes genomes: a test case for predicting lifestyles and emergence of pathogens.</title>
        <authorList>
            <person name="Haridas S."/>
            <person name="Albert R."/>
            <person name="Binder M."/>
            <person name="Bloem J."/>
            <person name="Labutti K."/>
            <person name="Salamov A."/>
            <person name="Andreopoulos B."/>
            <person name="Baker S."/>
            <person name="Barry K."/>
            <person name="Bills G."/>
            <person name="Bluhm B."/>
            <person name="Cannon C."/>
            <person name="Castanera R."/>
            <person name="Culley D."/>
            <person name="Daum C."/>
            <person name="Ezra D."/>
            <person name="Gonzalez J."/>
            <person name="Henrissat B."/>
            <person name="Kuo A."/>
            <person name="Liang C."/>
            <person name="Lipzen A."/>
            <person name="Lutzoni F."/>
            <person name="Magnuson J."/>
            <person name="Mondo S."/>
            <person name="Nolan M."/>
            <person name="Ohm R."/>
            <person name="Pangilinan J."/>
            <person name="Park H.-J."/>
            <person name="Ramirez L."/>
            <person name="Alfaro M."/>
            <person name="Sun H."/>
            <person name="Tritt A."/>
            <person name="Yoshinaga Y."/>
            <person name="Zwiers L.-H."/>
            <person name="Turgeon B."/>
            <person name="Goodwin S."/>
            <person name="Spatafora J."/>
            <person name="Crous P."/>
            <person name="Grigoriev I."/>
        </authorList>
    </citation>
    <scope>NUCLEOTIDE SEQUENCE</scope>
    <source>
        <strain evidence="15">CBS 122368</strain>
    </source>
</reference>
<dbReference type="FunFam" id="2.40.30.10:FF:000020">
    <property type="entry name" value="Translation elongation factor EF-1"/>
    <property type="match status" value="1"/>
</dbReference>
<dbReference type="InterPro" id="IPR050100">
    <property type="entry name" value="TRAFAC_GTPase_members"/>
</dbReference>
<dbReference type="CDD" id="cd16267">
    <property type="entry name" value="HBS1-like_II"/>
    <property type="match status" value="1"/>
</dbReference>
<dbReference type="GO" id="GO:0006417">
    <property type="term" value="P:regulation of translation"/>
    <property type="evidence" value="ECO:0007669"/>
    <property type="project" value="UniProtKB-KW"/>
</dbReference>
<dbReference type="InterPro" id="IPR015033">
    <property type="entry name" value="HBS1-like_N"/>
</dbReference>
<feature type="region of interest" description="Disordered" evidence="13">
    <location>
        <begin position="1"/>
        <end position="42"/>
    </location>
</feature>
<dbReference type="GO" id="GO:0002184">
    <property type="term" value="P:cytoplasmic translational termination"/>
    <property type="evidence" value="ECO:0007669"/>
    <property type="project" value="UniProtKB-ARBA"/>
</dbReference>
<keyword evidence="9" id="KW-0342">GTP-binding</keyword>
<dbReference type="InterPro" id="IPR031157">
    <property type="entry name" value="G_TR_CS"/>
</dbReference>
<dbReference type="InterPro" id="IPR000795">
    <property type="entry name" value="T_Tr_GTP-bd_dom"/>
</dbReference>